<reference evidence="2 3" key="1">
    <citation type="submission" date="2016-04" db="EMBL/GenBank/DDBJ databases">
        <title>Draft genome of Fonsecaea erecta CBS 125763.</title>
        <authorList>
            <person name="Weiss V.A."/>
            <person name="Vicente V.A."/>
            <person name="Raittz R.T."/>
            <person name="Moreno L.F."/>
            <person name="De Souza E.M."/>
            <person name="Pedrosa F.O."/>
            <person name="Steffens M.B."/>
            <person name="Faoro H."/>
            <person name="Tadra-Sfeir M.Z."/>
            <person name="Najafzadeh M.J."/>
            <person name="Felipe M.S."/>
            <person name="Teixeira M."/>
            <person name="Sun J."/>
            <person name="Xi L."/>
            <person name="Gomes R."/>
            <person name="De Azevedo C.M."/>
            <person name="Salgado C.G."/>
            <person name="Da Silva M.B."/>
            <person name="Nascimento M.F."/>
            <person name="Queiroz-Telles F."/>
            <person name="Attili D.S."/>
            <person name="Gorbushina A."/>
        </authorList>
    </citation>
    <scope>NUCLEOTIDE SEQUENCE [LARGE SCALE GENOMIC DNA]</scope>
    <source>
        <strain evidence="2 3">CBS 125763</strain>
    </source>
</reference>
<proteinExistence type="predicted"/>
<evidence type="ECO:0000313" key="2">
    <source>
        <dbReference type="EMBL" id="OAP59135.1"/>
    </source>
</evidence>
<organism evidence="2 3">
    <name type="scientific">Fonsecaea erecta</name>
    <dbReference type="NCBI Taxonomy" id="1367422"/>
    <lineage>
        <taxon>Eukaryota</taxon>
        <taxon>Fungi</taxon>
        <taxon>Dikarya</taxon>
        <taxon>Ascomycota</taxon>
        <taxon>Pezizomycotina</taxon>
        <taxon>Eurotiomycetes</taxon>
        <taxon>Chaetothyriomycetidae</taxon>
        <taxon>Chaetothyriales</taxon>
        <taxon>Herpotrichiellaceae</taxon>
        <taxon>Fonsecaea</taxon>
    </lineage>
</organism>
<accession>A0A178ZJC2</accession>
<dbReference type="EMBL" id="LVYI01000005">
    <property type="protein sequence ID" value="OAP59135.1"/>
    <property type="molecule type" value="Genomic_DNA"/>
</dbReference>
<dbReference type="AlphaFoldDB" id="A0A178ZJC2"/>
<keyword evidence="1" id="KW-0812">Transmembrane</keyword>
<evidence type="ECO:0000256" key="1">
    <source>
        <dbReference type="SAM" id="Phobius"/>
    </source>
</evidence>
<dbReference type="OrthoDB" id="3692311at2759"/>
<protein>
    <submittedName>
        <fullName evidence="2">Uncharacterized protein</fullName>
    </submittedName>
</protein>
<name>A0A178ZJC2_9EURO</name>
<feature type="transmembrane region" description="Helical" evidence="1">
    <location>
        <begin position="532"/>
        <end position="558"/>
    </location>
</feature>
<dbReference type="Proteomes" id="UP000078343">
    <property type="component" value="Unassembled WGS sequence"/>
</dbReference>
<keyword evidence="1" id="KW-1133">Transmembrane helix</keyword>
<evidence type="ECO:0000313" key="3">
    <source>
        <dbReference type="Proteomes" id="UP000078343"/>
    </source>
</evidence>
<feature type="transmembrane region" description="Helical" evidence="1">
    <location>
        <begin position="57"/>
        <end position="77"/>
    </location>
</feature>
<sequence length="636" mass="68574">MANSDQGQEAVYIMESRVDNGPLLKTGSDNDSVPSHDPKASWSARQLLSFGVIGQGLLDFLIALTCAYFIVFAALVYTRRDQPVDQQGNQGLLEAAKYSPTIFPILFSAVAAKFLKAIAAVKLENGASVLALEYLLQSRSVFSTFMAPITLKTVNVLTPFLCLLWALSPLGGQAGLRVISTHELYSNTTQNFTYLSFVSNFSNQGVGSASAEPLIPINAIFTSAIIGSAKSKGLAQDQFGHVKIPVYESLSANAGSDWRAVPDSGDVEWSSLTGLPIHNLPSAGVSRFTMNTGYMVASCNVSGHNWTAAYRQSLEQFVGWSGANYALTPNEYNQYAVTNFTFRSLDIDEGDDLPSGKILTVANCTVGMSYVEVQIKCDGQTCQSVAARPSENPASHRLSPSFTSLGVADWTPINGLGQVDLLYMAFFPDFTNATNPTVGCDTVFCPPSAIEAYLADPSNVLVQTSTTKLWKLGNKTISKRFSQLLNTYWIDSIAPSAISGNFTVDPGGYRPYTTDSTLGTITTGQNVVKCDFGWLAIMLVCSLVLFIIGLATVVLGACRRGPDVLDKFSSLLRDNPYASYAHVSSMEDASDQSKRVGDLVVRLGDVRPEDDLGYVAIGVLDSNHVVQKLSTRRSYA</sequence>
<dbReference type="STRING" id="1367422.A0A178ZJC2"/>
<keyword evidence="1" id="KW-0472">Membrane</keyword>
<dbReference type="RefSeq" id="XP_018692502.1">
    <property type="nucleotide sequence ID" value="XM_018837942.1"/>
</dbReference>
<comment type="caution">
    <text evidence="2">The sequence shown here is derived from an EMBL/GenBank/DDBJ whole genome shotgun (WGS) entry which is preliminary data.</text>
</comment>
<gene>
    <name evidence="2" type="ORF">AYL99_06433</name>
</gene>
<dbReference type="GeneID" id="30010601"/>
<keyword evidence="3" id="KW-1185">Reference proteome</keyword>